<dbReference type="PANTHER" id="PTHR12570">
    <property type="match status" value="1"/>
</dbReference>
<evidence type="ECO:0000256" key="1">
    <source>
        <dbReference type="ARBA" id="ARBA00004141"/>
    </source>
</evidence>
<dbReference type="AlphaFoldDB" id="A0A9P6APC6"/>
<dbReference type="SUPFAM" id="SSF103481">
    <property type="entry name" value="Multidrug resistance efflux transporter EmrE"/>
    <property type="match status" value="1"/>
</dbReference>
<dbReference type="InterPro" id="IPR037185">
    <property type="entry name" value="EmrE-like"/>
</dbReference>
<feature type="transmembrane region" description="Helical" evidence="6">
    <location>
        <begin position="239"/>
        <end position="257"/>
    </location>
</feature>
<keyword evidence="8" id="KW-1185">Reference proteome</keyword>
<dbReference type="GO" id="GO:0016020">
    <property type="term" value="C:membrane"/>
    <property type="evidence" value="ECO:0007669"/>
    <property type="project" value="UniProtKB-SubCell"/>
</dbReference>
<accession>A0A9P6APC6</accession>
<dbReference type="InterPro" id="IPR008521">
    <property type="entry name" value="Mg_trans_NIPA"/>
</dbReference>
<evidence type="ECO:0008006" key="9">
    <source>
        <dbReference type="Google" id="ProtNLM"/>
    </source>
</evidence>
<keyword evidence="4 6" id="KW-0472">Membrane</keyword>
<evidence type="ECO:0000256" key="2">
    <source>
        <dbReference type="ARBA" id="ARBA00022692"/>
    </source>
</evidence>
<feature type="region of interest" description="Disordered" evidence="5">
    <location>
        <begin position="260"/>
        <end position="335"/>
    </location>
</feature>
<evidence type="ECO:0000256" key="5">
    <source>
        <dbReference type="SAM" id="MobiDB-lite"/>
    </source>
</evidence>
<dbReference type="GO" id="GO:0015095">
    <property type="term" value="F:magnesium ion transmembrane transporter activity"/>
    <property type="evidence" value="ECO:0007669"/>
    <property type="project" value="InterPro"/>
</dbReference>
<name>A0A9P6APC6_9AGAM</name>
<feature type="transmembrane region" description="Helical" evidence="6">
    <location>
        <begin position="47"/>
        <end position="66"/>
    </location>
</feature>
<evidence type="ECO:0000256" key="4">
    <source>
        <dbReference type="ARBA" id="ARBA00023136"/>
    </source>
</evidence>
<dbReference type="Gene3D" id="1.10.3730.20">
    <property type="match status" value="1"/>
</dbReference>
<feature type="transmembrane region" description="Helical" evidence="6">
    <location>
        <begin position="140"/>
        <end position="156"/>
    </location>
</feature>
<dbReference type="PANTHER" id="PTHR12570:SF65">
    <property type="entry name" value="MAGNESIUM TRANSPORTER NIPA9-RELATED"/>
    <property type="match status" value="1"/>
</dbReference>
<evidence type="ECO:0000256" key="3">
    <source>
        <dbReference type="ARBA" id="ARBA00022989"/>
    </source>
</evidence>
<proteinExistence type="predicted"/>
<feature type="transmembrane region" description="Helical" evidence="6">
    <location>
        <begin position="75"/>
        <end position="92"/>
    </location>
</feature>
<sequence length="409" mass="44105">MDADEIPEAKSESAYLKSKLWWFGFALMNIGEFGNFLSYAYAPASVVAPLGAFALIANCLFAPLLLKEKFRPRDVLGLALCIVGVVTIVLASKSSDVRLDPDGLIHAVSQRLFIVYSVVCIILASILALLSDRPVGHQHVWIDLGLCALFGGYTVLSTKGISTLVSLEWIQIYRYWITYPILLVLIATGVGQIRYLNRALMKFDSKVVIPTQFVLFNFTAIVGSAVLYGDFDSIPFERMVIFLYGCASTFLGVFILAQPSSSDSRTGSPLLRPTLDGRGRTNASSPSRRNIIPAHSYPSPSSTTPSRPTTPLRPNVSLSIPPSRPSHVLPLRPRASSTGLGLSPAAQYLLIGSGSTSPNVSTSLMNGSPFVVSPSTIRGGQAPPQQPPVQSQAPSLSRSQSYRESDGRA</sequence>
<organism evidence="7 8">
    <name type="scientific">Hydnum rufescens UP504</name>
    <dbReference type="NCBI Taxonomy" id="1448309"/>
    <lineage>
        <taxon>Eukaryota</taxon>
        <taxon>Fungi</taxon>
        <taxon>Dikarya</taxon>
        <taxon>Basidiomycota</taxon>
        <taxon>Agaricomycotina</taxon>
        <taxon>Agaricomycetes</taxon>
        <taxon>Cantharellales</taxon>
        <taxon>Hydnaceae</taxon>
        <taxon>Hydnum</taxon>
    </lineage>
</organism>
<keyword evidence="2 6" id="KW-0812">Transmembrane</keyword>
<feature type="region of interest" description="Disordered" evidence="5">
    <location>
        <begin position="367"/>
        <end position="409"/>
    </location>
</feature>
<dbReference type="OrthoDB" id="165382at2759"/>
<feature type="transmembrane region" description="Helical" evidence="6">
    <location>
        <begin position="207"/>
        <end position="227"/>
    </location>
</feature>
<evidence type="ECO:0000313" key="7">
    <source>
        <dbReference type="EMBL" id="KAF9509487.1"/>
    </source>
</evidence>
<protein>
    <recommendedName>
        <fullName evidence="9">DUF803-domain-containing protein</fullName>
    </recommendedName>
</protein>
<dbReference type="Pfam" id="PF05653">
    <property type="entry name" value="Mg_trans_NIPA"/>
    <property type="match status" value="1"/>
</dbReference>
<feature type="transmembrane region" description="Helical" evidence="6">
    <location>
        <begin position="20"/>
        <end position="41"/>
    </location>
</feature>
<evidence type="ECO:0000313" key="8">
    <source>
        <dbReference type="Proteomes" id="UP000886523"/>
    </source>
</evidence>
<feature type="transmembrane region" description="Helical" evidence="6">
    <location>
        <begin position="112"/>
        <end position="131"/>
    </location>
</feature>
<feature type="compositionally biased region" description="Low complexity" evidence="5">
    <location>
        <begin position="298"/>
        <end position="314"/>
    </location>
</feature>
<dbReference type="EMBL" id="MU129034">
    <property type="protein sequence ID" value="KAF9509487.1"/>
    <property type="molecule type" value="Genomic_DNA"/>
</dbReference>
<comment type="caution">
    <text evidence="7">The sequence shown here is derived from an EMBL/GenBank/DDBJ whole genome shotgun (WGS) entry which is preliminary data.</text>
</comment>
<evidence type="ECO:0000256" key="6">
    <source>
        <dbReference type="SAM" id="Phobius"/>
    </source>
</evidence>
<gene>
    <name evidence="7" type="ORF">BS47DRAFT_1301379</name>
</gene>
<reference evidence="7" key="1">
    <citation type="journal article" date="2020" name="Nat. Commun.">
        <title>Large-scale genome sequencing of mycorrhizal fungi provides insights into the early evolution of symbiotic traits.</title>
        <authorList>
            <person name="Miyauchi S."/>
            <person name="Kiss E."/>
            <person name="Kuo A."/>
            <person name="Drula E."/>
            <person name="Kohler A."/>
            <person name="Sanchez-Garcia M."/>
            <person name="Morin E."/>
            <person name="Andreopoulos B."/>
            <person name="Barry K.W."/>
            <person name="Bonito G."/>
            <person name="Buee M."/>
            <person name="Carver A."/>
            <person name="Chen C."/>
            <person name="Cichocki N."/>
            <person name="Clum A."/>
            <person name="Culley D."/>
            <person name="Crous P.W."/>
            <person name="Fauchery L."/>
            <person name="Girlanda M."/>
            <person name="Hayes R.D."/>
            <person name="Keri Z."/>
            <person name="LaButti K."/>
            <person name="Lipzen A."/>
            <person name="Lombard V."/>
            <person name="Magnuson J."/>
            <person name="Maillard F."/>
            <person name="Murat C."/>
            <person name="Nolan M."/>
            <person name="Ohm R.A."/>
            <person name="Pangilinan J."/>
            <person name="Pereira M.F."/>
            <person name="Perotto S."/>
            <person name="Peter M."/>
            <person name="Pfister S."/>
            <person name="Riley R."/>
            <person name="Sitrit Y."/>
            <person name="Stielow J.B."/>
            <person name="Szollosi G."/>
            <person name="Zifcakova L."/>
            <person name="Stursova M."/>
            <person name="Spatafora J.W."/>
            <person name="Tedersoo L."/>
            <person name="Vaario L.M."/>
            <person name="Yamada A."/>
            <person name="Yan M."/>
            <person name="Wang P."/>
            <person name="Xu J."/>
            <person name="Bruns T."/>
            <person name="Baldrian P."/>
            <person name="Vilgalys R."/>
            <person name="Dunand C."/>
            <person name="Henrissat B."/>
            <person name="Grigoriev I.V."/>
            <person name="Hibbett D."/>
            <person name="Nagy L.G."/>
            <person name="Martin F.M."/>
        </authorList>
    </citation>
    <scope>NUCLEOTIDE SEQUENCE</scope>
    <source>
        <strain evidence="7">UP504</strain>
    </source>
</reference>
<feature type="transmembrane region" description="Helical" evidence="6">
    <location>
        <begin position="176"/>
        <end position="195"/>
    </location>
</feature>
<comment type="subcellular location">
    <subcellularLocation>
        <location evidence="1">Membrane</location>
        <topology evidence="1">Multi-pass membrane protein</topology>
    </subcellularLocation>
</comment>
<dbReference type="Proteomes" id="UP000886523">
    <property type="component" value="Unassembled WGS sequence"/>
</dbReference>
<keyword evidence="3 6" id="KW-1133">Transmembrane helix</keyword>